<dbReference type="PANTHER" id="PTHR39683">
    <property type="entry name" value="CONSERVED PROTEIN TB16.3"/>
    <property type="match status" value="1"/>
</dbReference>
<evidence type="ECO:0000313" key="2">
    <source>
        <dbReference type="Proteomes" id="UP000215506"/>
    </source>
</evidence>
<dbReference type="AlphaFoldDB" id="A0A231HDE5"/>
<dbReference type="EMBL" id="NGAF01000002">
    <property type="protein sequence ID" value="OXR46816.1"/>
    <property type="molecule type" value="Genomic_DNA"/>
</dbReference>
<dbReference type="InterPro" id="IPR023393">
    <property type="entry name" value="START-like_dom_sf"/>
</dbReference>
<dbReference type="Proteomes" id="UP000215506">
    <property type="component" value="Unassembled WGS sequence"/>
</dbReference>
<dbReference type="RefSeq" id="WP_039775492.1">
    <property type="nucleotide sequence ID" value="NZ_JAAXOR010000006.1"/>
</dbReference>
<dbReference type="PANTHER" id="PTHR39683:SF4">
    <property type="entry name" value="COENZYME Q-BINDING PROTEIN COQ10 START DOMAIN-CONTAINING PROTEIN"/>
    <property type="match status" value="1"/>
</dbReference>
<accession>A0A231HDE5</accession>
<dbReference type="InterPro" id="IPR019587">
    <property type="entry name" value="Polyketide_cyclase/dehydratase"/>
</dbReference>
<dbReference type="Pfam" id="PF10604">
    <property type="entry name" value="Polyketide_cyc2"/>
    <property type="match status" value="1"/>
</dbReference>
<organism evidence="1 2">
    <name type="scientific">Nocardia cerradoensis</name>
    <dbReference type="NCBI Taxonomy" id="85688"/>
    <lineage>
        <taxon>Bacteria</taxon>
        <taxon>Bacillati</taxon>
        <taxon>Actinomycetota</taxon>
        <taxon>Actinomycetes</taxon>
        <taxon>Mycobacteriales</taxon>
        <taxon>Nocardiaceae</taxon>
        <taxon>Nocardia</taxon>
    </lineage>
</organism>
<comment type="caution">
    <text evidence="1">The sequence shown here is derived from an EMBL/GenBank/DDBJ whole genome shotgun (WGS) entry which is preliminary data.</text>
</comment>
<evidence type="ECO:0000313" key="1">
    <source>
        <dbReference type="EMBL" id="OXR46816.1"/>
    </source>
</evidence>
<gene>
    <name evidence="1" type="ORF">B7C42_01794</name>
</gene>
<proteinExistence type="predicted"/>
<evidence type="ECO:0008006" key="3">
    <source>
        <dbReference type="Google" id="ProtNLM"/>
    </source>
</evidence>
<dbReference type="SUPFAM" id="SSF55961">
    <property type="entry name" value="Bet v1-like"/>
    <property type="match status" value="1"/>
</dbReference>
<dbReference type="Gene3D" id="3.30.530.20">
    <property type="match status" value="1"/>
</dbReference>
<keyword evidence="2" id="KW-1185">Reference proteome</keyword>
<protein>
    <recommendedName>
        <fullName evidence="3">Coenzyme Q-binding protein COQ10 START domain-containing protein</fullName>
    </recommendedName>
</protein>
<name>A0A231HDE5_9NOCA</name>
<sequence>MRTKTDHRFIIDVEPDQVQEALLAVERIPEWSPAHRDVRVATRDEFDRPRRVYATVTTLNNSDRQVLEYTCTPERISWEVMESAAGGGGKGWFDIEETAEGTEVWYHSEVYLPIPVPGLLLKRTLSRANDEAVQNLIEYIEKFPFGENYEVG</sequence>
<reference evidence="1 2" key="1">
    <citation type="submission" date="2017-07" db="EMBL/GenBank/DDBJ databases">
        <title>First draft Genome Sequence of Nocardia cerradoensis isolated from human infection.</title>
        <authorList>
            <person name="Carrasco G."/>
        </authorList>
    </citation>
    <scope>NUCLEOTIDE SEQUENCE [LARGE SCALE GENOMIC DNA]</scope>
    <source>
        <strain evidence="1 2">CNM20130759</strain>
    </source>
</reference>